<sequence>MDKFFVRRWWLLLAVLLAVAVWFQFLRSPATDQAFQKANGRIEATEIAIASKISGRIDEILVNEGDFVEAGQLLARINPDALMADLDKAKAQQLQSKTQVANAESAVAQRRSERAALEAALRQRQAELSAAEKREKRTDSLASSGAVSQQLAEDNQTAVTTAAAVVASAQAQLEANQAAIAAAETQVEAAKANLIASEAAIARIQVDLKETELKAPKAGRIQYRVLQPGEIVGAGGRVLNLIDLTDVFMTFFLPTQYAGQLTLKSEARIVVDALPDRAIPAKITFIADVAQFTPKTVETQNEREKLMFRIKAQVSPELLQKHIDKVKTGLPGVVWVRLDEQASWPEQLPALVQP</sequence>
<dbReference type="Gene3D" id="2.40.30.170">
    <property type="match status" value="1"/>
</dbReference>
<proteinExistence type="inferred from homology"/>
<organism evidence="5 6">
    <name type="scientific">Rheinheimera marina</name>
    <dbReference type="NCBI Taxonomy" id="1774958"/>
    <lineage>
        <taxon>Bacteria</taxon>
        <taxon>Pseudomonadati</taxon>
        <taxon>Pseudomonadota</taxon>
        <taxon>Gammaproteobacteria</taxon>
        <taxon>Chromatiales</taxon>
        <taxon>Chromatiaceae</taxon>
        <taxon>Rheinheimera</taxon>
    </lineage>
</organism>
<keyword evidence="2" id="KW-0175">Coiled coil</keyword>
<evidence type="ECO:0000313" key="5">
    <source>
        <dbReference type="EMBL" id="MFC4656164.1"/>
    </source>
</evidence>
<dbReference type="SUPFAM" id="SSF111369">
    <property type="entry name" value="HlyD-like secretion proteins"/>
    <property type="match status" value="2"/>
</dbReference>
<accession>A0ABV9JPN3</accession>
<dbReference type="PRINTS" id="PR01490">
    <property type="entry name" value="RTXTOXIND"/>
</dbReference>
<protein>
    <submittedName>
        <fullName evidence="5">HlyD family secretion protein</fullName>
    </submittedName>
</protein>
<feature type="domain" description="Multidrug resistance protein MdtA-like barrel-sandwich hybrid" evidence="4">
    <location>
        <begin position="47"/>
        <end position="237"/>
    </location>
</feature>
<comment type="similarity">
    <text evidence="1">Belongs to the membrane fusion protein (MFP) (TC 8.A.1) family.</text>
</comment>
<evidence type="ECO:0000256" key="2">
    <source>
        <dbReference type="SAM" id="Coils"/>
    </source>
</evidence>
<dbReference type="Gene3D" id="6.10.140.1990">
    <property type="match status" value="1"/>
</dbReference>
<reference evidence="6" key="1">
    <citation type="journal article" date="2019" name="Int. J. Syst. Evol. Microbiol.">
        <title>The Global Catalogue of Microorganisms (GCM) 10K type strain sequencing project: providing services to taxonomists for standard genome sequencing and annotation.</title>
        <authorList>
            <consortium name="The Broad Institute Genomics Platform"/>
            <consortium name="The Broad Institute Genome Sequencing Center for Infectious Disease"/>
            <person name="Wu L."/>
            <person name="Ma J."/>
        </authorList>
    </citation>
    <scope>NUCLEOTIDE SEQUENCE [LARGE SCALE GENOMIC DNA]</scope>
    <source>
        <strain evidence="6">DT28</strain>
    </source>
</reference>
<dbReference type="EMBL" id="JBHSGB010000012">
    <property type="protein sequence ID" value="MFC4656164.1"/>
    <property type="molecule type" value="Genomic_DNA"/>
</dbReference>
<evidence type="ECO:0000313" key="6">
    <source>
        <dbReference type="Proteomes" id="UP001595962"/>
    </source>
</evidence>
<evidence type="ECO:0000256" key="1">
    <source>
        <dbReference type="ARBA" id="ARBA00009477"/>
    </source>
</evidence>
<name>A0ABV9JPN3_9GAMM</name>
<keyword evidence="6" id="KW-1185">Reference proteome</keyword>
<dbReference type="InterPro" id="IPR058625">
    <property type="entry name" value="MdtA-like_BSH"/>
</dbReference>
<dbReference type="PANTHER" id="PTHR30438:SF2">
    <property type="entry name" value="MEMBRANE PROTEIN"/>
    <property type="match status" value="1"/>
</dbReference>
<comment type="caution">
    <text evidence="5">The sequence shown here is derived from an EMBL/GenBank/DDBJ whole genome shotgun (WGS) entry which is preliminary data.</text>
</comment>
<feature type="region of interest" description="Disordered" evidence="3">
    <location>
        <begin position="128"/>
        <end position="148"/>
    </location>
</feature>
<evidence type="ECO:0000259" key="4">
    <source>
        <dbReference type="Pfam" id="PF25917"/>
    </source>
</evidence>
<dbReference type="PANTHER" id="PTHR30438">
    <property type="entry name" value="36 KDA ANTIGEN-RELATED"/>
    <property type="match status" value="1"/>
</dbReference>
<dbReference type="Pfam" id="PF25917">
    <property type="entry name" value="BSH_RND"/>
    <property type="match status" value="1"/>
</dbReference>
<gene>
    <name evidence="5" type="ORF">ACFO3I_14205</name>
</gene>
<dbReference type="Proteomes" id="UP001595962">
    <property type="component" value="Unassembled WGS sequence"/>
</dbReference>
<feature type="coiled-coil region" evidence="2">
    <location>
        <begin position="166"/>
        <end position="200"/>
    </location>
</feature>
<dbReference type="RefSeq" id="WP_377334983.1">
    <property type="nucleotide sequence ID" value="NZ_JBHSGB010000012.1"/>
</dbReference>
<dbReference type="Gene3D" id="2.40.50.100">
    <property type="match status" value="1"/>
</dbReference>
<dbReference type="InterPro" id="IPR030190">
    <property type="entry name" value="MacA_alpha-hairpin_sf"/>
</dbReference>
<evidence type="ECO:0000256" key="3">
    <source>
        <dbReference type="SAM" id="MobiDB-lite"/>
    </source>
</evidence>
<feature type="compositionally biased region" description="Basic and acidic residues" evidence="3">
    <location>
        <begin position="130"/>
        <end position="139"/>
    </location>
</feature>